<dbReference type="KEGG" id="mgod:E7746_06630"/>
<organism evidence="1 2">
    <name type="scientific">Muribaculum gordoncarteri</name>
    <dbReference type="NCBI Taxonomy" id="2530390"/>
    <lineage>
        <taxon>Bacteria</taxon>
        <taxon>Pseudomonadati</taxon>
        <taxon>Bacteroidota</taxon>
        <taxon>Bacteroidia</taxon>
        <taxon>Bacteroidales</taxon>
        <taxon>Muribaculaceae</taxon>
        <taxon>Muribaculum</taxon>
    </lineage>
</organism>
<gene>
    <name evidence="1" type="ORF">E7746_06630</name>
</gene>
<dbReference type="Proteomes" id="UP000297031">
    <property type="component" value="Chromosome"/>
</dbReference>
<dbReference type="OrthoDB" id="1091280at2"/>
<evidence type="ECO:0000313" key="2">
    <source>
        <dbReference type="Proteomes" id="UP000297031"/>
    </source>
</evidence>
<dbReference type="EMBL" id="CP039393">
    <property type="protein sequence ID" value="QCD35590.1"/>
    <property type="molecule type" value="Genomic_DNA"/>
</dbReference>
<dbReference type="AlphaFoldDB" id="A0A4P7VI30"/>
<accession>A0A4P7VI30</accession>
<keyword evidence="2" id="KW-1185">Reference proteome</keyword>
<proteinExistence type="predicted"/>
<protein>
    <submittedName>
        <fullName evidence="1">Uncharacterized protein</fullName>
    </submittedName>
</protein>
<sequence length="308" mass="35155">MDIDNDAISIHFETDNDQHFIDAFVEASCSTAFLEFARHLAKIYNCEIKVETAVLREGSVIKDFKILWKEKSVRKTFYATLLTLLFYNPCNHLLEKGIDRLFEDTELTELQKEALRLEIEQRKSELESCYSLVKKQSDFYKSASKDESIEGISLSVSSNNSHSGFRTPTIKRSSFDEYILDSNKLDPEINDAAIVIIDSPVISDKNYKWRGTYNGVPISFNIQDSEFLVKVRAGIYVFKAGMAIKCQLKCNRSINENGDIIASDYLVQEVYELISGVAIEITSAGKRKEQKKVQDISPNLFTYLDDKQ</sequence>
<reference evidence="1 2" key="1">
    <citation type="submission" date="2019-02" db="EMBL/GenBank/DDBJ databases">
        <title>Isolation and identification of novel species under the genus Muribaculum.</title>
        <authorList>
            <person name="Miyake S."/>
            <person name="Ding Y."/>
            <person name="Low A."/>
            <person name="Soh M."/>
            <person name="Seedorf H."/>
        </authorList>
    </citation>
    <scope>NUCLEOTIDE SEQUENCE [LARGE SCALE GENOMIC DNA]</scope>
    <source>
        <strain evidence="1 2">TLL-A4</strain>
    </source>
</reference>
<evidence type="ECO:0000313" key="1">
    <source>
        <dbReference type="EMBL" id="QCD35590.1"/>
    </source>
</evidence>
<dbReference type="RefSeq" id="WP_136410249.1">
    <property type="nucleotide sequence ID" value="NZ_CP039393.1"/>
</dbReference>
<name>A0A4P7VI30_9BACT</name>